<feature type="domain" description="F-box" evidence="1">
    <location>
        <begin position="2"/>
        <end position="49"/>
    </location>
</feature>
<dbReference type="PANTHER" id="PTHR33784:SF10">
    <property type="entry name" value="F-BOX PROTEIN"/>
    <property type="match status" value="1"/>
</dbReference>
<dbReference type="Pfam" id="PF23310">
    <property type="entry name" value="TPR_27"/>
    <property type="match status" value="1"/>
</dbReference>
<gene>
    <name evidence="3" type="ORF">ACJIZ3_011471</name>
</gene>
<keyword evidence="4" id="KW-1185">Reference proteome</keyword>
<evidence type="ECO:0000259" key="1">
    <source>
        <dbReference type="Pfam" id="PF12937"/>
    </source>
</evidence>
<sequence>MENLPNEIANDIIARVGMGCCTDLFSAQLSCKYFKKIAEDDYVYHNLSMHKCPITEWEILSDQQRAFIRRCLQSNNAELIYRRGMKSCFSDVDMNWGCVLLEAAERLGYLKAKYARAIVLLISSEYEGMEVGIKLLEEMTQSRTICMQVPACRERFIEVISSIWINNRDFQLPRCCLKEVTHKKTFDLYSMDQFEVTGCYECNADIEVRKIVGYIPLH</sequence>
<dbReference type="SUPFAM" id="SSF81383">
    <property type="entry name" value="F-box domain"/>
    <property type="match status" value="1"/>
</dbReference>
<comment type="caution">
    <text evidence="3">The sequence shown here is derived from an EMBL/GenBank/DDBJ whole genome shotgun (WGS) entry which is preliminary data.</text>
</comment>
<protein>
    <recommendedName>
        <fullName evidence="5">F-box domain-containing protein</fullName>
    </recommendedName>
</protein>
<dbReference type="PANTHER" id="PTHR33784">
    <property type="entry name" value="OS05G0482100 PROTEIN"/>
    <property type="match status" value="1"/>
</dbReference>
<evidence type="ECO:0000313" key="4">
    <source>
        <dbReference type="Proteomes" id="UP001634393"/>
    </source>
</evidence>
<evidence type="ECO:0000313" key="3">
    <source>
        <dbReference type="EMBL" id="KAL3849589.1"/>
    </source>
</evidence>
<dbReference type="InterPro" id="IPR040338">
    <property type="entry name" value="At1g67623-like"/>
</dbReference>
<evidence type="ECO:0008006" key="5">
    <source>
        <dbReference type="Google" id="ProtNLM"/>
    </source>
</evidence>
<dbReference type="EMBL" id="JBJXBP010000001">
    <property type="protein sequence ID" value="KAL3849589.1"/>
    <property type="molecule type" value="Genomic_DNA"/>
</dbReference>
<dbReference type="Proteomes" id="UP001634393">
    <property type="component" value="Unassembled WGS sequence"/>
</dbReference>
<dbReference type="InterPro" id="IPR001810">
    <property type="entry name" value="F-box_dom"/>
</dbReference>
<proteinExistence type="predicted"/>
<dbReference type="InterPro" id="IPR057136">
    <property type="entry name" value="At2g35280_TPR_dom"/>
</dbReference>
<dbReference type="AlphaFoldDB" id="A0ABD3UJ88"/>
<dbReference type="Pfam" id="PF12937">
    <property type="entry name" value="F-box-like"/>
    <property type="match status" value="1"/>
</dbReference>
<dbReference type="InterPro" id="IPR036047">
    <property type="entry name" value="F-box-like_dom_sf"/>
</dbReference>
<name>A0ABD3UJ88_9LAMI</name>
<feature type="domain" description="At2g35280-like TPR" evidence="2">
    <location>
        <begin position="51"/>
        <end position="160"/>
    </location>
</feature>
<accession>A0ABD3UJ88</accession>
<reference evidence="3 4" key="1">
    <citation type="submission" date="2024-12" db="EMBL/GenBank/DDBJ databases">
        <title>The unique morphological basis and parallel evolutionary history of personate flowers in Penstemon.</title>
        <authorList>
            <person name="Depatie T.H."/>
            <person name="Wessinger C.A."/>
        </authorList>
    </citation>
    <scope>NUCLEOTIDE SEQUENCE [LARGE SCALE GENOMIC DNA]</scope>
    <source>
        <strain evidence="3">WTNN_2</strain>
        <tissue evidence="3">Leaf</tissue>
    </source>
</reference>
<evidence type="ECO:0000259" key="2">
    <source>
        <dbReference type="Pfam" id="PF23310"/>
    </source>
</evidence>
<organism evidence="3 4">
    <name type="scientific">Penstemon smallii</name>
    <dbReference type="NCBI Taxonomy" id="265156"/>
    <lineage>
        <taxon>Eukaryota</taxon>
        <taxon>Viridiplantae</taxon>
        <taxon>Streptophyta</taxon>
        <taxon>Embryophyta</taxon>
        <taxon>Tracheophyta</taxon>
        <taxon>Spermatophyta</taxon>
        <taxon>Magnoliopsida</taxon>
        <taxon>eudicotyledons</taxon>
        <taxon>Gunneridae</taxon>
        <taxon>Pentapetalae</taxon>
        <taxon>asterids</taxon>
        <taxon>lamiids</taxon>
        <taxon>Lamiales</taxon>
        <taxon>Plantaginaceae</taxon>
        <taxon>Cheloneae</taxon>
        <taxon>Penstemon</taxon>
    </lineage>
</organism>